<evidence type="ECO:0000259" key="3">
    <source>
        <dbReference type="PROSITE" id="PS50250"/>
    </source>
</evidence>
<dbReference type="FunFam" id="1.25.40.570:FF:000003">
    <property type="entry name" value="26S proteasome non-ATPase regulatory subunit 11"/>
    <property type="match status" value="1"/>
</dbReference>
<dbReference type="InterPro" id="IPR040773">
    <property type="entry name" value="Rpn6_N"/>
</dbReference>
<dbReference type="Pfam" id="PF01399">
    <property type="entry name" value="PCI"/>
    <property type="match status" value="1"/>
</dbReference>
<keyword evidence="5" id="KW-1185">Reference proteome</keyword>
<evidence type="ECO:0000313" key="5">
    <source>
        <dbReference type="Proteomes" id="UP000529852"/>
    </source>
</evidence>
<dbReference type="Proteomes" id="UP000529852">
    <property type="component" value="Unassembled WGS sequence"/>
</dbReference>
<accession>A0A7K5B113</accession>
<dbReference type="SUPFAM" id="SSF46785">
    <property type="entry name" value="Winged helix' DNA-binding domain"/>
    <property type="match status" value="1"/>
</dbReference>
<dbReference type="SMART" id="SM00753">
    <property type="entry name" value="PAM"/>
    <property type="match status" value="1"/>
</dbReference>
<evidence type="ECO:0000256" key="1">
    <source>
        <dbReference type="ARBA" id="ARBA00007454"/>
    </source>
</evidence>
<feature type="non-terminal residue" evidence="4">
    <location>
        <position position="395"/>
    </location>
</feature>
<dbReference type="Gene3D" id="1.25.40.570">
    <property type="match status" value="1"/>
</dbReference>
<dbReference type="EMBL" id="VYZD01000352">
    <property type="protein sequence ID" value="NWR89390.1"/>
    <property type="molecule type" value="Genomic_DNA"/>
</dbReference>
<reference evidence="4 5" key="1">
    <citation type="submission" date="2019-09" db="EMBL/GenBank/DDBJ databases">
        <title>Bird 10,000 Genomes (B10K) Project - Family phase.</title>
        <authorList>
            <person name="Zhang G."/>
        </authorList>
    </citation>
    <scope>NUCLEOTIDE SEQUENCE [LARGE SCALE GENOMIC DNA]</scope>
    <source>
        <strain evidence="4">B10K-DU-003-06</strain>
    </source>
</reference>
<feature type="domain" description="PCI" evidence="3">
    <location>
        <begin position="197"/>
        <end position="365"/>
    </location>
</feature>
<dbReference type="AlphaFoldDB" id="A0A7K5B113"/>
<protein>
    <submittedName>
        <fullName evidence="4">PSD11 ATPase</fullName>
    </submittedName>
</protein>
<dbReference type="InterPro" id="IPR036390">
    <property type="entry name" value="WH_DNA-bd_sf"/>
</dbReference>
<dbReference type="InterPro" id="IPR000717">
    <property type="entry name" value="PCI_dom"/>
</dbReference>
<sequence>VKRDVQENDEEAVQVKEQSILELGMLLAKTGQAEELGGLLKYVRPFLNSISKAKAARLVRSLLDLFLDMEAATGQEVGLCIECIDWAKSEKRTFLRQALEARLVSLYFDTKRSQSCCPSPLPGSQLLRELKKMDDKALLVEVQLLESKTYHALSNLPKARAALTSARTTANAIYCPPKLQAALDMQSGIIHAAEEKDWKTAYSYFYEAFEGNDSIDNPKAITALKYMLLCKIMLNSPEDVQALVSGKLALRYAGRQTEALKCVAQASKNRSLADFEKALTDYKVELRDDPIINTHLAKLYDNLLEQNLIRVIEPFSRVQIEHISSLIKLSKAEVERKLSQMILDKKFHGILDQGEGVLIIFDEPPVDKTYEAALETIQNMSKVVDSLYNKAKKLT</sequence>
<dbReference type="PANTHER" id="PTHR10678">
    <property type="entry name" value="26S PROTEASOME NON-ATPASE REGULATORY SUBUNIT 11/COP9 SIGNALOSOME COMPLEX SUBUNIT 2"/>
    <property type="match status" value="1"/>
</dbReference>
<dbReference type="SMART" id="SM00088">
    <property type="entry name" value="PINT"/>
    <property type="match status" value="1"/>
</dbReference>
<gene>
    <name evidence="4" type="primary">Psmd11</name>
    <name evidence="4" type="ORF">FURFIG_R10832</name>
</gene>
<evidence type="ECO:0000256" key="2">
    <source>
        <dbReference type="ARBA" id="ARBA00022942"/>
    </source>
</evidence>
<comment type="similarity">
    <text evidence="1">Belongs to the proteasome subunit S9 family.</text>
</comment>
<dbReference type="Pfam" id="PF18055">
    <property type="entry name" value="RPN6_N"/>
    <property type="match status" value="1"/>
</dbReference>
<evidence type="ECO:0000313" key="4">
    <source>
        <dbReference type="EMBL" id="NWR89390.1"/>
    </source>
</evidence>
<proteinExistence type="inferred from homology"/>
<dbReference type="GO" id="GO:0000502">
    <property type="term" value="C:proteasome complex"/>
    <property type="evidence" value="ECO:0007669"/>
    <property type="project" value="UniProtKB-KW"/>
</dbReference>
<dbReference type="Pfam" id="PF18503">
    <property type="entry name" value="RPN6_C_helix"/>
    <property type="match status" value="1"/>
</dbReference>
<dbReference type="PROSITE" id="PS50250">
    <property type="entry name" value="PCI"/>
    <property type="match status" value="1"/>
</dbReference>
<comment type="caution">
    <text evidence="4">The sequence shown here is derived from an EMBL/GenBank/DDBJ whole genome shotgun (WGS) entry which is preliminary data.</text>
</comment>
<feature type="non-terminal residue" evidence="4">
    <location>
        <position position="1"/>
    </location>
</feature>
<organism evidence="4 5">
    <name type="scientific">Furnarius figulus</name>
    <dbReference type="NCBI Taxonomy" id="463165"/>
    <lineage>
        <taxon>Eukaryota</taxon>
        <taxon>Metazoa</taxon>
        <taxon>Chordata</taxon>
        <taxon>Craniata</taxon>
        <taxon>Vertebrata</taxon>
        <taxon>Euteleostomi</taxon>
        <taxon>Archelosauria</taxon>
        <taxon>Archosauria</taxon>
        <taxon>Dinosauria</taxon>
        <taxon>Saurischia</taxon>
        <taxon>Theropoda</taxon>
        <taxon>Coelurosauria</taxon>
        <taxon>Aves</taxon>
        <taxon>Neognathae</taxon>
        <taxon>Neoaves</taxon>
        <taxon>Telluraves</taxon>
        <taxon>Australaves</taxon>
        <taxon>Passeriformes</taxon>
        <taxon>Furnariidae</taxon>
        <taxon>Furnarius</taxon>
    </lineage>
</organism>
<name>A0A7K5B113_9FURN</name>
<dbReference type="InterPro" id="IPR040780">
    <property type="entry name" value="Rpn6_C_helix"/>
</dbReference>
<keyword evidence="2" id="KW-0647">Proteasome</keyword>
<dbReference type="InterPro" id="IPR050871">
    <property type="entry name" value="26S_Proteasome/COP9_Components"/>
</dbReference>